<dbReference type="CDD" id="cd10548">
    <property type="entry name" value="cupin_CDO"/>
    <property type="match status" value="1"/>
</dbReference>
<accession>A0ABQ9ZC92</accession>
<keyword evidence="4 9" id="KW-0479">Metal-binding</keyword>
<evidence type="ECO:0000256" key="8">
    <source>
        <dbReference type="ARBA" id="ARBA00023004"/>
    </source>
</evidence>
<proteinExistence type="inferred from homology"/>
<keyword evidence="6 9" id="KW-0223">Dioxygenase</keyword>
<sequence length="215" mass="24403">MAKPVGTLDELKAELREAFEHDPVDVDHVMYLMESYKSNPAEWKQYAIFDRYKYTRNLVDEGNGKFNLMMLCWGEGHASPIHDHADSHCFMKMLEGTLREVRFDWPKENDCSATDAACEQLNQKGSSLLELNKVCYINDSMGLHRVENPSHVDGAVSLHLYSPPYDTCHIFNQQTGKKAEAKVTFWSRYGAKVSPVTTPESCTPVVNSCCTEITE</sequence>
<keyword evidence="8 9" id="KW-0408">Iron</keyword>
<evidence type="ECO:0000256" key="2">
    <source>
        <dbReference type="ARBA" id="ARBA00006622"/>
    </source>
</evidence>
<comment type="catalytic activity">
    <reaction evidence="9">
        <text>L-cysteine + O2 = 3-sulfino-L-alanine + H(+)</text>
        <dbReference type="Rhea" id="RHEA:20441"/>
        <dbReference type="ChEBI" id="CHEBI:15378"/>
        <dbReference type="ChEBI" id="CHEBI:15379"/>
        <dbReference type="ChEBI" id="CHEBI:35235"/>
        <dbReference type="ChEBI" id="CHEBI:61085"/>
        <dbReference type="EC" id="1.13.11.20"/>
    </reaction>
</comment>
<protein>
    <recommendedName>
        <fullName evidence="3 9">Cysteine dioxygenase</fullName>
        <ecNumber evidence="3 9">1.13.11.20</ecNumber>
    </recommendedName>
</protein>
<organism evidence="10 11">
    <name type="scientific">Daphnia magna</name>
    <dbReference type="NCBI Taxonomy" id="35525"/>
    <lineage>
        <taxon>Eukaryota</taxon>
        <taxon>Metazoa</taxon>
        <taxon>Ecdysozoa</taxon>
        <taxon>Arthropoda</taxon>
        <taxon>Crustacea</taxon>
        <taxon>Branchiopoda</taxon>
        <taxon>Diplostraca</taxon>
        <taxon>Cladocera</taxon>
        <taxon>Anomopoda</taxon>
        <taxon>Daphniidae</taxon>
        <taxon>Daphnia</taxon>
    </lineage>
</organism>
<evidence type="ECO:0000313" key="11">
    <source>
        <dbReference type="Proteomes" id="UP001234178"/>
    </source>
</evidence>
<evidence type="ECO:0000256" key="7">
    <source>
        <dbReference type="ARBA" id="ARBA00023002"/>
    </source>
</evidence>
<evidence type="ECO:0000256" key="4">
    <source>
        <dbReference type="ARBA" id="ARBA00022723"/>
    </source>
</evidence>
<keyword evidence="5" id="KW-0883">Thioether bond</keyword>
<comment type="caution">
    <text evidence="10">The sequence shown here is derived from an EMBL/GenBank/DDBJ whole genome shotgun (WGS) entry which is preliminary data.</text>
</comment>
<evidence type="ECO:0000256" key="9">
    <source>
        <dbReference type="RuleBase" id="RU366010"/>
    </source>
</evidence>
<dbReference type="Gene3D" id="2.60.120.10">
    <property type="entry name" value="Jelly Rolls"/>
    <property type="match status" value="1"/>
</dbReference>
<dbReference type="EC" id="1.13.11.20" evidence="3 9"/>
<evidence type="ECO:0000256" key="5">
    <source>
        <dbReference type="ARBA" id="ARBA00022784"/>
    </source>
</evidence>
<evidence type="ECO:0000313" key="10">
    <source>
        <dbReference type="EMBL" id="KAK4010150.1"/>
    </source>
</evidence>
<evidence type="ECO:0000256" key="3">
    <source>
        <dbReference type="ARBA" id="ARBA00013133"/>
    </source>
</evidence>
<dbReference type="SUPFAM" id="SSF51182">
    <property type="entry name" value="RmlC-like cupins"/>
    <property type="match status" value="1"/>
</dbReference>
<dbReference type="InterPro" id="IPR014710">
    <property type="entry name" value="RmlC-like_jellyroll"/>
</dbReference>
<dbReference type="PANTHER" id="PTHR12918:SF1">
    <property type="entry name" value="CYSTEINE DIOXYGENASE TYPE 1"/>
    <property type="match status" value="1"/>
</dbReference>
<evidence type="ECO:0000256" key="1">
    <source>
        <dbReference type="ARBA" id="ARBA00004759"/>
    </source>
</evidence>
<comment type="similarity">
    <text evidence="2 9">Belongs to the cysteine dioxygenase family.</text>
</comment>
<keyword evidence="11" id="KW-1185">Reference proteome</keyword>
<dbReference type="PANTHER" id="PTHR12918">
    <property type="entry name" value="CYSTEINE DIOXYGENASE"/>
    <property type="match status" value="1"/>
</dbReference>
<reference evidence="10 11" key="1">
    <citation type="journal article" date="2023" name="Nucleic Acids Res.">
        <title>The hologenome of Daphnia magna reveals possible DNA methylation and microbiome-mediated evolution of the host genome.</title>
        <authorList>
            <person name="Chaturvedi A."/>
            <person name="Li X."/>
            <person name="Dhandapani V."/>
            <person name="Marshall H."/>
            <person name="Kissane S."/>
            <person name="Cuenca-Cambronero M."/>
            <person name="Asole G."/>
            <person name="Calvet F."/>
            <person name="Ruiz-Romero M."/>
            <person name="Marangio P."/>
            <person name="Guigo R."/>
            <person name="Rago D."/>
            <person name="Mirbahai L."/>
            <person name="Eastwood N."/>
            <person name="Colbourne J.K."/>
            <person name="Zhou J."/>
            <person name="Mallon E."/>
            <person name="Orsini L."/>
        </authorList>
    </citation>
    <scope>NUCLEOTIDE SEQUENCE [LARGE SCALE GENOMIC DNA]</scope>
    <source>
        <strain evidence="10">LRV0_1</strain>
    </source>
</reference>
<dbReference type="Pfam" id="PF05995">
    <property type="entry name" value="CDO_I"/>
    <property type="match status" value="1"/>
</dbReference>
<evidence type="ECO:0000256" key="6">
    <source>
        <dbReference type="ARBA" id="ARBA00022964"/>
    </source>
</evidence>
<dbReference type="InterPro" id="IPR011051">
    <property type="entry name" value="RmlC_Cupin_sf"/>
</dbReference>
<keyword evidence="7 9" id="KW-0560">Oxidoreductase</keyword>
<gene>
    <name evidence="10" type="ORF">OUZ56_019297</name>
</gene>
<dbReference type="InterPro" id="IPR010300">
    <property type="entry name" value="CDO_1"/>
</dbReference>
<name>A0ABQ9ZC92_9CRUS</name>
<comment type="cofactor">
    <cofactor evidence="9">
        <name>Fe cation</name>
        <dbReference type="ChEBI" id="CHEBI:24875"/>
    </cofactor>
    <text evidence="9">Binds 1 Fe cation per subunit.</text>
</comment>
<dbReference type="EMBL" id="JAOYFB010000003">
    <property type="protein sequence ID" value="KAK4010150.1"/>
    <property type="molecule type" value="Genomic_DNA"/>
</dbReference>
<comment type="pathway">
    <text evidence="1 9">Organosulfur biosynthesis; taurine biosynthesis; hypotaurine from L-cysteine: step 1/2.</text>
</comment>
<dbReference type="Proteomes" id="UP001234178">
    <property type="component" value="Unassembled WGS sequence"/>
</dbReference>